<dbReference type="Gene3D" id="3.30.750.24">
    <property type="entry name" value="STAS domain"/>
    <property type="match status" value="1"/>
</dbReference>
<organism evidence="1 2">
    <name type="scientific">Georgenia faecalis</name>
    <dbReference type="NCBI Taxonomy" id="2483799"/>
    <lineage>
        <taxon>Bacteria</taxon>
        <taxon>Bacillati</taxon>
        <taxon>Actinomycetota</taxon>
        <taxon>Actinomycetes</taxon>
        <taxon>Micrococcales</taxon>
        <taxon>Bogoriellaceae</taxon>
        <taxon>Georgenia</taxon>
    </lineage>
</organism>
<evidence type="ECO:0000313" key="1">
    <source>
        <dbReference type="EMBL" id="MFC4555255.1"/>
    </source>
</evidence>
<name>A0ABV9DB37_9MICO</name>
<keyword evidence="2" id="KW-1185">Reference proteome</keyword>
<accession>A0ABV9DB37</accession>
<dbReference type="RefSeq" id="WP_122823723.1">
    <property type="nucleotide sequence ID" value="NZ_CP033325.1"/>
</dbReference>
<dbReference type="CDD" id="cd07043">
    <property type="entry name" value="STAS_anti-anti-sigma_factors"/>
    <property type="match status" value="1"/>
</dbReference>
<dbReference type="PROSITE" id="PS51257">
    <property type="entry name" value="PROKAR_LIPOPROTEIN"/>
    <property type="match status" value="1"/>
</dbReference>
<reference evidence="2" key="1">
    <citation type="journal article" date="2019" name="Int. J. Syst. Evol. Microbiol.">
        <title>The Global Catalogue of Microorganisms (GCM) 10K type strain sequencing project: providing services to taxonomists for standard genome sequencing and annotation.</title>
        <authorList>
            <consortium name="The Broad Institute Genomics Platform"/>
            <consortium name="The Broad Institute Genome Sequencing Center for Infectious Disease"/>
            <person name="Wu L."/>
            <person name="Ma J."/>
        </authorList>
    </citation>
    <scope>NUCLEOTIDE SEQUENCE [LARGE SCALE GENOMIC DNA]</scope>
    <source>
        <strain evidence="2">JCM 3369</strain>
    </source>
</reference>
<dbReference type="SUPFAM" id="SSF52091">
    <property type="entry name" value="SpoIIaa-like"/>
    <property type="match status" value="1"/>
</dbReference>
<comment type="caution">
    <text evidence="1">The sequence shown here is derived from an EMBL/GenBank/DDBJ whole genome shotgun (WGS) entry which is preliminary data.</text>
</comment>
<dbReference type="EMBL" id="JBHSGF010000005">
    <property type="protein sequence ID" value="MFC4555255.1"/>
    <property type="molecule type" value="Genomic_DNA"/>
</dbReference>
<sequence>MRKDAGQITLTGSGCNVQAVLVGEVDLAAVQRFRAAHQRPGPIADLVAEHLTFIDSSGLKFLLQLQAANPGMRLVRPSRALTDLLEITGTASRFGLADATG</sequence>
<evidence type="ECO:0000313" key="2">
    <source>
        <dbReference type="Proteomes" id="UP001595955"/>
    </source>
</evidence>
<gene>
    <name evidence="1" type="ORF">ACFO3F_08340</name>
</gene>
<protein>
    <submittedName>
        <fullName evidence="1">STAS domain-containing protein</fullName>
    </submittedName>
</protein>
<proteinExistence type="predicted"/>
<dbReference type="InterPro" id="IPR036513">
    <property type="entry name" value="STAS_dom_sf"/>
</dbReference>
<dbReference type="Proteomes" id="UP001595955">
    <property type="component" value="Unassembled WGS sequence"/>
</dbReference>